<reference evidence="1 2" key="1">
    <citation type="journal article" date="2021" name="Nat. Plants">
        <title>The Taxus genome provides insights into paclitaxel biosynthesis.</title>
        <authorList>
            <person name="Xiong X."/>
            <person name="Gou J."/>
            <person name="Liao Q."/>
            <person name="Li Y."/>
            <person name="Zhou Q."/>
            <person name="Bi G."/>
            <person name="Li C."/>
            <person name="Du R."/>
            <person name="Wang X."/>
            <person name="Sun T."/>
            <person name="Guo L."/>
            <person name="Liang H."/>
            <person name="Lu P."/>
            <person name="Wu Y."/>
            <person name="Zhang Z."/>
            <person name="Ro D.K."/>
            <person name="Shang Y."/>
            <person name="Huang S."/>
            <person name="Yan J."/>
        </authorList>
    </citation>
    <scope>NUCLEOTIDE SEQUENCE [LARGE SCALE GENOMIC DNA]</scope>
    <source>
        <strain evidence="1">Ta-2019</strain>
    </source>
</reference>
<organism evidence="1 2">
    <name type="scientific">Taxus chinensis</name>
    <name type="common">Chinese yew</name>
    <name type="synonym">Taxus wallichiana var. chinensis</name>
    <dbReference type="NCBI Taxonomy" id="29808"/>
    <lineage>
        <taxon>Eukaryota</taxon>
        <taxon>Viridiplantae</taxon>
        <taxon>Streptophyta</taxon>
        <taxon>Embryophyta</taxon>
        <taxon>Tracheophyta</taxon>
        <taxon>Spermatophyta</taxon>
        <taxon>Pinopsida</taxon>
        <taxon>Pinidae</taxon>
        <taxon>Conifers II</taxon>
        <taxon>Cupressales</taxon>
        <taxon>Taxaceae</taxon>
        <taxon>Taxus</taxon>
    </lineage>
</organism>
<gene>
    <name evidence="1" type="ORF">KI387_041354</name>
</gene>
<dbReference type="OMA" id="WKENCIV"/>
<comment type="caution">
    <text evidence="1">The sequence shown here is derived from an EMBL/GenBank/DDBJ whole genome shotgun (WGS) entry which is preliminary data.</text>
</comment>
<accession>A0AA38CBX9</accession>
<name>A0AA38CBX9_TAXCH</name>
<dbReference type="EMBL" id="JAHRHJ020001122">
    <property type="protein sequence ID" value="KAH9293448.1"/>
    <property type="molecule type" value="Genomic_DNA"/>
</dbReference>
<protein>
    <submittedName>
        <fullName evidence="1">Uncharacterized protein</fullName>
    </submittedName>
</protein>
<feature type="non-terminal residue" evidence="1">
    <location>
        <position position="1"/>
    </location>
</feature>
<proteinExistence type="predicted"/>
<sequence>DCFCLKDEERQEIILLSEYDDVHAINEKDERTPFSHVLELDSSVSPPERILLGSTKRMSDANCCEGRNLRRKTRNVRDDQRHNIITCDAKRLMAASQKPDIFKVIGIVSDKQDLGFVEKILVPEDQVFFLCNKLVPDGAAITGQHSETKINFTALNERCLPVVGFYGDKRMMVEIFQNEGLIKDVVLSNLQDGKFEPGLYVQVLEKVLLIFYWHEGEHLKNASRNDVSCNFIRYLVELCDSIHVCVGGEPQFGALAAVAKTAALKRKRTKRLQINHLKNTEDGCNLSNGFSVQRNRDIQILPPTTVSTVSDNYIFSEGFYRCVLLTRDYSVSKASRREELTTNSEMLKSLLENWMKSSDVDFNMLSNEDFLCLLKIVQSSAYDDYCKWKENCIVQMQDNRKKKTSFSELEGTQERVISCFLKILPKFCPNIVYLWDSMCKRGASKSCPNNASFPLGCSTSSIEQESYCCIDKLDQLHQEVCLAFSDMEKNLKPLFIGSEITLTADNSIFKFTIGRPEKPIGPIIYGEKVVLMFSNPIASEYKGIFFQENQKEGLILSGDRLLLRLSSDGKEIRGTVEVMDHKSSNIETWLGSVIPARLVNLERNIGFLSFVLKNGDVHQLSKSSNSIIYDLLIGHDLCSIERYLPKEMHSLCKQFRHQPRTIQKDSCNVLLHHQFGSDLFCSSYENGLQEFERKLAGIFQKELCFLGEKISKYRSKKFDFKKLFKEEEGCLCFKNKTKNISEYRQALSSVY</sequence>
<dbReference type="AlphaFoldDB" id="A0AA38CBX9"/>
<keyword evidence="2" id="KW-1185">Reference proteome</keyword>
<evidence type="ECO:0000313" key="2">
    <source>
        <dbReference type="Proteomes" id="UP000824469"/>
    </source>
</evidence>
<dbReference type="Proteomes" id="UP000824469">
    <property type="component" value="Unassembled WGS sequence"/>
</dbReference>
<evidence type="ECO:0000313" key="1">
    <source>
        <dbReference type="EMBL" id="KAH9293448.1"/>
    </source>
</evidence>